<dbReference type="PROSITE" id="PS00028">
    <property type="entry name" value="ZINC_FINGER_C2H2_1"/>
    <property type="match status" value="4"/>
</dbReference>
<dbReference type="FunFam" id="3.30.160.60:FF:000630">
    <property type="entry name" value="Zinc finger protein 180"/>
    <property type="match status" value="1"/>
</dbReference>
<sequence length="660" mass="76729">MKMHGQTIVINDLLSFLTCKINTVPKETLLSVINEYYPKNVISEAHKVLLSSLPLKKSTKHGRRVKHPDVLSTIYDCIDLIPKEDLPVFVCKDLNKVPSVSQENSSVGRRLTLQKDIRSDDRNVKRDESFYRKEQMQMRRQITHMFTIISEITEGMQKLSEQDVSLDSEKGKTNNDTRFFSTSTLKSESSFSNNYEMENEDDDLSDEDGDSIVDFDEGLQGLALIQKFIDEDDEKSKIELEEKDDESITFEDDFDNVEIDDDIESFDAYNFKGKSHRSNNFHFPNAEAEIETSEVTYDPVVYIKEEDREFPPEMENCIEITAEQDYLDPLDESSVDSSVRGSYAADKEEHMESKSLTHDSLEESPKKKGSNYECHYCLEMFSAYKKFRKHMNTHCVVKSSYRCVLCPTKFASRDELRKHFTACFDMNKDLYKDNMCLICKTYYASDKALKQHNNLHEDFRPHACPHCPFRYLNKDRLDAHVKNQHSPLKTLICPFCPHSAITNAYLSKHIKVHTGEAPFLCKTCGHKSKTKFQLKRHMELHGPLKERKCDKCNFVCLGLNHYLRHRRMQHGQPIVCQICNESFKQSDAFVRHFTLHTNNKPYKCDQCQYRATVKETLRLHKLTHSASNTEICAKCNVPCKNKRNLTRHMMLYCNNLDKAN</sequence>
<gene>
    <name evidence="9" type="ORF">Anas_08018</name>
</gene>
<evidence type="ECO:0000256" key="1">
    <source>
        <dbReference type="ARBA" id="ARBA00022723"/>
    </source>
</evidence>
<dbReference type="EMBL" id="SEYY01019574">
    <property type="protein sequence ID" value="KAB7498115.1"/>
    <property type="molecule type" value="Genomic_DNA"/>
</dbReference>
<keyword evidence="2" id="KW-0677">Repeat</keyword>
<dbReference type="PANTHER" id="PTHR24393">
    <property type="entry name" value="ZINC FINGER PROTEIN"/>
    <property type="match status" value="1"/>
</dbReference>
<dbReference type="GO" id="GO:0000978">
    <property type="term" value="F:RNA polymerase II cis-regulatory region sequence-specific DNA binding"/>
    <property type="evidence" value="ECO:0007669"/>
    <property type="project" value="TreeGrafter"/>
</dbReference>
<dbReference type="SMART" id="SM00355">
    <property type="entry name" value="ZnF_C2H2"/>
    <property type="match status" value="10"/>
</dbReference>
<name>A0A5N5SW22_9CRUS</name>
<feature type="region of interest" description="Disordered" evidence="7">
    <location>
        <begin position="329"/>
        <end position="367"/>
    </location>
</feature>
<evidence type="ECO:0000256" key="7">
    <source>
        <dbReference type="SAM" id="MobiDB-lite"/>
    </source>
</evidence>
<dbReference type="GO" id="GO:0001228">
    <property type="term" value="F:DNA-binding transcription activator activity, RNA polymerase II-specific"/>
    <property type="evidence" value="ECO:0007669"/>
    <property type="project" value="TreeGrafter"/>
</dbReference>
<evidence type="ECO:0000256" key="4">
    <source>
        <dbReference type="ARBA" id="ARBA00022833"/>
    </source>
</evidence>
<keyword evidence="10" id="KW-1185">Reference proteome</keyword>
<keyword evidence="1" id="KW-0479">Metal-binding</keyword>
<dbReference type="InterPro" id="IPR036236">
    <property type="entry name" value="Znf_C2H2_sf"/>
</dbReference>
<feature type="domain" description="C2H2-type" evidence="8">
    <location>
        <begin position="602"/>
        <end position="629"/>
    </location>
</feature>
<evidence type="ECO:0000259" key="8">
    <source>
        <dbReference type="PROSITE" id="PS50157"/>
    </source>
</evidence>
<protein>
    <submittedName>
        <fullName evidence="9">Zinc finger protein</fullName>
    </submittedName>
</protein>
<proteinExistence type="predicted"/>
<dbReference type="PANTHER" id="PTHR24393:SF34">
    <property type="entry name" value="PR_SET DOMAIN 13"/>
    <property type="match status" value="1"/>
</dbReference>
<evidence type="ECO:0000256" key="6">
    <source>
        <dbReference type="PROSITE-ProRule" id="PRU00042"/>
    </source>
</evidence>
<evidence type="ECO:0000256" key="5">
    <source>
        <dbReference type="ARBA" id="ARBA00023242"/>
    </source>
</evidence>
<evidence type="ECO:0000256" key="3">
    <source>
        <dbReference type="ARBA" id="ARBA00022771"/>
    </source>
</evidence>
<organism evidence="9 10">
    <name type="scientific">Armadillidium nasatum</name>
    <dbReference type="NCBI Taxonomy" id="96803"/>
    <lineage>
        <taxon>Eukaryota</taxon>
        <taxon>Metazoa</taxon>
        <taxon>Ecdysozoa</taxon>
        <taxon>Arthropoda</taxon>
        <taxon>Crustacea</taxon>
        <taxon>Multicrustacea</taxon>
        <taxon>Malacostraca</taxon>
        <taxon>Eumalacostraca</taxon>
        <taxon>Peracarida</taxon>
        <taxon>Isopoda</taxon>
        <taxon>Oniscidea</taxon>
        <taxon>Crinocheta</taxon>
        <taxon>Armadillidiidae</taxon>
        <taxon>Armadillidium</taxon>
    </lineage>
</organism>
<feature type="domain" description="C2H2-type" evidence="8">
    <location>
        <begin position="574"/>
        <end position="601"/>
    </location>
</feature>
<feature type="compositionally biased region" description="Basic and acidic residues" evidence="7">
    <location>
        <begin position="345"/>
        <end position="366"/>
    </location>
</feature>
<comment type="caution">
    <text evidence="9">The sequence shown here is derived from an EMBL/GenBank/DDBJ whole genome shotgun (WGS) entry which is preliminary data.</text>
</comment>
<dbReference type="OrthoDB" id="6077919at2759"/>
<dbReference type="InterPro" id="IPR013087">
    <property type="entry name" value="Znf_C2H2_type"/>
</dbReference>
<reference evidence="9 10" key="1">
    <citation type="journal article" date="2019" name="PLoS Biol.">
        <title>Sex chromosomes control vertical transmission of feminizing Wolbachia symbionts in an isopod.</title>
        <authorList>
            <person name="Becking T."/>
            <person name="Chebbi M.A."/>
            <person name="Giraud I."/>
            <person name="Moumen B."/>
            <person name="Laverre T."/>
            <person name="Caubet Y."/>
            <person name="Peccoud J."/>
            <person name="Gilbert C."/>
            <person name="Cordaux R."/>
        </authorList>
    </citation>
    <scope>NUCLEOTIDE SEQUENCE [LARGE SCALE GENOMIC DNA]</scope>
    <source>
        <strain evidence="9">ANa2</strain>
        <tissue evidence="9">Whole body excluding digestive tract and cuticle</tissue>
    </source>
</reference>
<dbReference type="GO" id="GO:0005634">
    <property type="term" value="C:nucleus"/>
    <property type="evidence" value="ECO:0007669"/>
    <property type="project" value="TreeGrafter"/>
</dbReference>
<dbReference type="Pfam" id="PF00096">
    <property type="entry name" value="zf-C2H2"/>
    <property type="match status" value="1"/>
</dbReference>
<evidence type="ECO:0000313" key="9">
    <source>
        <dbReference type="EMBL" id="KAB7498115.1"/>
    </source>
</evidence>
<evidence type="ECO:0000313" key="10">
    <source>
        <dbReference type="Proteomes" id="UP000326759"/>
    </source>
</evidence>
<dbReference type="Gene3D" id="3.30.160.60">
    <property type="entry name" value="Classic Zinc Finger"/>
    <property type="match status" value="5"/>
</dbReference>
<dbReference type="GO" id="GO:0008270">
    <property type="term" value="F:zinc ion binding"/>
    <property type="evidence" value="ECO:0007669"/>
    <property type="project" value="UniProtKB-KW"/>
</dbReference>
<accession>A0A5N5SW22</accession>
<feature type="domain" description="C2H2-type" evidence="8">
    <location>
        <begin position="372"/>
        <end position="399"/>
    </location>
</feature>
<keyword evidence="4" id="KW-0862">Zinc</keyword>
<feature type="domain" description="C2H2-type" evidence="8">
    <location>
        <begin position="519"/>
        <end position="546"/>
    </location>
</feature>
<keyword evidence="3 6" id="KW-0863">Zinc-finger</keyword>
<dbReference type="PROSITE" id="PS50157">
    <property type="entry name" value="ZINC_FINGER_C2H2_2"/>
    <property type="match status" value="5"/>
</dbReference>
<dbReference type="SUPFAM" id="SSF57667">
    <property type="entry name" value="beta-beta-alpha zinc fingers"/>
    <property type="match status" value="4"/>
</dbReference>
<keyword evidence="5" id="KW-0539">Nucleus</keyword>
<dbReference type="Proteomes" id="UP000326759">
    <property type="component" value="Unassembled WGS sequence"/>
</dbReference>
<evidence type="ECO:0000256" key="2">
    <source>
        <dbReference type="ARBA" id="ARBA00022737"/>
    </source>
</evidence>
<feature type="domain" description="C2H2-type" evidence="8">
    <location>
        <begin position="491"/>
        <end position="518"/>
    </location>
</feature>
<dbReference type="AlphaFoldDB" id="A0A5N5SW22"/>